<evidence type="ECO:0000256" key="5">
    <source>
        <dbReference type="PROSITE-ProRule" id="PRU00076"/>
    </source>
</evidence>
<feature type="disulfide bond" evidence="5">
    <location>
        <begin position="226"/>
        <end position="235"/>
    </location>
</feature>
<feature type="domain" description="EGF-like" evidence="8">
    <location>
        <begin position="193"/>
        <end position="236"/>
    </location>
</feature>
<keyword evidence="4 5" id="KW-1015">Disulfide bond</keyword>
<evidence type="ECO:0000313" key="10">
    <source>
        <dbReference type="WBParaSite" id="Smp_175270.1"/>
    </source>
</evidence>
<dbReference type="PROSITE" id="PS50026">
    <property type="entry name" value="EGF_3"/>
    <property type="match status" value="1"/>
</dbReference>
<dbReference type="SMART" id="SM00051">
    <property type="entry name" value="DSL"/>
    <property type="match status" value="1"/>
</dbReference>
<keyword evidence="1" id="KW-0217">Developmental protein</keyword>
<comment type="caution">
    <text evidence="5">Lacks conserved residue(s) required for the propagation of feature annotation.</text>
</comment>
<accession>A0A3Q0KTF1</accession>
<feature type="transmembrane region" description="Helical" evidence="7">
    <location>
        <begin position="358"/>
        <end position="381"/>
    </location>
</feature>
<protein>
    <submittedName>
        <fullName evidence="10">Delta-like protein</fullName>
    </submittedName>
</protein>
<evidence type="ECO:0000256" key="1">
    <source>
        <dbReference type="ARBA" id="ARBA00022473"/>
    </source>
</evidence>
<evidence type="ECO:0000256" key="6">
    <source>
        <dbReference type="SAM" id="MobiDB-lite"/>
    </source>
</evidence>
<dbReference type="STRING" id="6183.A0A3Q0KTF1"/>
<dbReference type="AlphaFoldDB" id="A0A3Q0KTF1"/>
<dbReference type="GO" id="GO:0016020">
    <property type="term" value="C:membrane"/>
    <property type="evidence" value="ECO:0007669"/>
    <property type="project" value="InterPro"/>
</dbReference>
<dbReference type="Proteomes" id="UP000008854">
    <property type="component" value="Unassembled WGS sequence"/>
</dbReference>
<keyword evidence="3" id="KW-0677">Repeat</keyword>
<proteinExistence type="predicted"/>
<reference evidence="9" key="1">
    <citation type="journal article" date="2012" name="PLoS Negl. Trop. Dis.">
        <title>A systematically improved high quality genome and transcriptome of the human blood fluke Schistosoma mansoni.</title>
        <authorList>
            <person name="Protasio A.V."/>
            <person name="Tsai I.J."/>
            <person name="Babbage A."/>
            <person name="Nichol S."/>
            <person name="Hunt M."/>
            <person name="Aslett M.A."/>
            <person name="De Silva N."/>
            <person name="Velarde G.S."/>
            <person name="Anderson T.J."/>
            <person name="Clark R.C."/>
            <person name="Davidson C."/>
            <person name="Dillon G.P."/>
            <person name="Holroyd N.E."/>
            <person name="LoVerde P.T."/>
            <person name="Lloyd C."/>
            <person name="McQuillan J."/>
            <person name="Oliveira G."/>
            <person name="Otto T.D."/>
            <person name="Parker-Manuel S.J."/>
            <person name="Quail M.A."/>
            <person name="Wilson R.A."/>
            <person name="Zerlotini A."/>
            <person name="Dunne D.W."/>
            <person name="Berriman M."/>
        </authorList>
    </citation>
    <scope>NUCLEOTIDE SEQUENCE [LARGE SCALE GENOMIC DNA]</scope>
    <source>
        <strain evidence="9">Puerto Rican</strain>
    </source>
</reference>
<dbReference type="GO" id="GO:0007154">
    <property type="term" value="P:cell communication"/>
    <property type="evidence" value="ECO:0007669"/>
    <property type="project" value="InterPro"/>
</dbReference>
<organism evidence="9 10">
    <name type="scientific">Schistosoma mansoni</name>
    <name type="common">Blood fluke</name>
    <dbReference type="NCBI Taxonomy" id="6183"/>
    <lineage>
        <taxon>Eukaryota</taxon>
        <taxon>Metazoa</taxon>
        <taxon>Spiralia</taxon>
        <taxon>Lophotrochozoa</taxon>
        <taxon>Platyhelminthes</taxon>
        <taxon>Trematoda</taxon>
        <taxon>Digenea</taxon>
        <taxon>Strigeidida</taxon>
        <taxon>Schistosomatoidea</taxon>
        <taxon>Schistosomatidae</taxon>
        <taxon>Schistosoma</taxon>
    </lineage>
</organism>
<name>A0A3Q0KTF1_SCHMA</name>
<evidence type="ECO:0000256" key="7">
    <source>
        <dbReference type="SAM" id="Phobius"/>
    </source>
</evidence>
<sequence>MLDFQFLTYFWLLLSYFIIQAYCIESNSKFRANVTLKLGLSTDFSTECDDTVYKVVICAGEFTNQCQLTGPISRFTQTTCAFQGPPESISFLVSSVENPIELKVTVQKVGEQEIQQLRNTEFRLAEEKELSVTSSDLSLIVRFHVTYLCLPNYFGKLCNKFCNIEAIEYQCDHLGNMLCKPGYYMDQKLQICRLDQCINHKNYCLNNGLCMNNPNIDATDLPLCICSSNYKGLRCESKTQIITNRLVSENLNNLPLKTNEFNKTNSLHHKNLFNITKTTDNIDHKPKDSINNQQSKLIHSRNYSTPLIPFNQYPLNSINNHSVPISTISPIVSFTEIIVPINNNHHSKIIHEQNWRKIIIISSIGLILIITIGTGCVGLVLCLMRRKPKTDKKSNISSIITHDSGCNYKSARQWTSIDQSPTDLNYYDSSDCRIFPGNTNNGIIDTGAAYPTPFSEPLLQTSTNIDRNYGMYDFSFTPNYYQNQHQGPHHQEKQNQQQREQQIYRHSSIGTTGYHSELLNENGFTTIPKDLYLSNRYMTWNATAKQPPCYATSVKQSSLDKRNYAENFEDGYNGRSMINLNSYRPNDPYKMNEHSRFPVNLDNPIFTNNNDNTINDNTSRYLQPSYNPLLSSIHDSYITNGYFDQLPNMENDYTNQNDNYAINDSNNYLLYKPVQDTINLNSNNYNQIHMNSSNNLPNISITSSLSSKAPPLVQAVPLSPAPLTQFSDLNHY</sequence>
<dbReference type="InterPro" id="IPR001774">
    <property type="entry name" value="DSL"/>
</dbReference>
<evidence type="ECO:0000256" key="4">
    <source>
        <dbReference type="ARBA" id="ARBA00023157"/>
    </source>
</evidence>
<evidence type="ECO:0000259" key="8">
    <source>
        <dbReference type="PROSITE" id="PS50026"/>
    </source>
</evidence>
<evidence type="ECO:0000313" key="9">
    <source>
        <dbReference type="Proteomes" id="UP000008854"/>
    </source>
</evidence>
<dbReference type="Gene3D" id="2.10.25.140">
    <property type="match status" value="1"/>
</dbReference>
<keyword evidence="7" id="KW-0812">Transmembrane</keyword>
<keyword evidence="7" id="KW-0472">Membrane</keyword>
<keyword evidence="9" id="KW-1185">Reference proteome</keyword>
<dbReference type="SUPFAM" id="SSF57196">
    <property type="entry name" value="EGF/Laminin"/>
    <property type="match status" value="1"/>
</dbReference>
<evidence type="ECO:0000256" key="2">
    <source>
        <dbReference type="ARBA" id="ARBA00022536"/>
    </source>
</evidence>
<dbReference type="InterPro" id="IPR000742">
    <property type="entry name" value="EGF"/>
</dbReference>
<dbReference type="PROSITE" id="PS00022">
    <property type="entry name" value="EGF_1"/>
    <property type="match status" value="1"/>
</dbReference>
<feature type="transmembrane region" description="Helical" evidence="7">
    <location>
        <begin position="6"/>
        <end position="24"/>
    </location>
</feature>
<keyword evidence="7" id="KW-1133">Transmembrane helix</keyword>
<keyword evidence="2 5" id="KW-0245">EGF-like domain</keyword>
<dbReference type="Gene3D" id="2.10.25.10">
    <property type="entry name" value="Laminin"/>
    <property type="match status" value="1"/>
</dbReference>
<dbReference type="WBParaSite" id="Smp_175270.1">
    <property type="protein sequence ID" value="Smp_175270.1"/>
    <property type="gene ID" value="Smp_175270"/>
</dbReference>
<dbReference type="InParanoid" id="A0A3Q0KTF1"/>
<feature type="region of interest" description="Disordered" evidence="6">
    <location>
        <begin position="480"/>
        <end position="502"/>
    </location>
</feature>
<evidence type="ECO:0000256" key="3">
    <source>
        <dbReference type="ARBA" id="ARBA00022737"/>
    </source>
</evidence>
<reference evidence="10" key="2">
    <citation type="submission" date="2018-12" db="UniProtKB">
        <authorList>
            <consortium name="WormBaseParasite"/>
        </authorList>
    </citation>
    <scope>IDENTIFICATION</scope>
    <source>
        <strain evidence="10">Puerto Rican</strain>
    </source>
</reference>